<dbReference type="EMBL" id="CAADFZ010000009">
    <property type="protein sequence ID" value="VFK59870.1"/>
    <property type="molecule type" value="Genomic_DNA"/>
</dbReference>
<reference evidence="1" key="1">
    <citation type="submission" date="2019-02" db="EMBL/GenBank/DDBJ databases">
        <authorList>
            <person name="Gruber-Vodicka R. H."/>
            <person name="Seah K. B. B."/>
        </authorList>
    </citation>
    <scope>NUCLEOTIDE SEQUENCE</scope>
    <source>
        <strain evidence="2">BECK_BY19</strain>
        <strain evidence="1">BECK_BY8</strain>
    </source>
</reference>
<evidence type="ECO:0000313" key="1">
    <source>
        <dbReference type="EMBL" id="VFK59870.1"/>
    </source>
</evidence>
<protein>
    <submittedName>
        <fullName evidence="1">Uncharacterized protein</fullName>
    </submittedName>
</protein>
<sequence length="58" mass="7086">MIARLRRVPAAYGYPSEPILLHESYRFWRLPRSAWERILTHIPVWVPTYRDCESLFIR</sequence>
<dbReference type="AlphaFoldDB" id="A0A451A1G1"/>
<evidence type="ECO:0000313" key="2">
    <source>
        <dbReference type="EMBL" id="VFK70147.1"/>
    </source>
</evidence>
<name>A0A451A1G1_9GAMM</name>
<dbReference type="EMBL" id="CAADGD010000024">
    <property type="protein sequence ID" value="VFK70147.1"/>
    <property type="molecule type" value="Genomic_DNA"/>
</dbReference>
<gene>
    <name evidence="1" type="ORF">BECKUNK1418G_GA0071005_100932</name>
    <name evidence="2" type="ORF">BECKUNK1418H_GA0071006_102432</name>
</gene>
<proteinExistence type="predicted"/>
<organism evidence="1">
    <name type="scientific">Candidatus Kentrum sp. UNK</name>
    <dbReference type="NCBI Taxonomy" id="2126344"/>
    <lineage>
        <taxon>Bacteria</taxon>
        <taxon>Pseudomonadati</taxon>
        <taxon>Pseudomonadota</taxon>
        <taxon>Gammaproteobacteria</taxon>
        <taxon>Candidatus Kentrum</taxon>
    </lineage>
</organism>
<accession>A0A451A1G1</accession>